<dbReference type="Pfam" id="PF11387">
    <property type="entry name" value="DUF2795"/>
    <property type="match status" value="1"/>
</dbReference>
<protein>
    <recommendedName>
        <fullName evidence="3">DUF2795 domain-containing protein</fullName>
    </recommendedName>
</protein>
<evidence type="ECO:0008006" key="3">
    <source>
        <dbReference type="Google" id="ProtNLM"/>
    </source>
</evidence>
<reference evidence="2" key="1">
    <citation type="submission" date="2016-06" db="EMBL/GenBank/DDBJ databases">
        <authorList>
            <person name="Varghese N."/>
            <person name="Submissions Spin"/>
        </authorList>
    </citation>
    <scope>NUCLEOTIDE SEQUENCE [LARGE SCALE GENOMIC DNA]</scope>
    <source>
        <strain evidence="2">DSM 44100</strain>
    </source>
</reference>
<sequence>MWRRTERVAGGMSVTGLQLQEYLAGLDYPVSREDLVRWGQENGASTELLQLLRALPAEQFNDPADLNEALTTLA</sequence>
<dbReference type="InterPro" id="IPR021527">
    <property type="entry name" value="DUF2795"/>
</dbReference>
<gene>
    <name evidence="1" type="ORF">GA0070216_1035</name>
</gene>
<evidence type="ECO:0000313" key="1">
    <source>
        <dbReference type="EMBL" id="SCE89704.1"/>
    </source>
</evidence>
<name>A0A1C4W0E5_9ACTN</name>
<dbReference type="STRING" id="121616.GA0070216_1035"/>
<proteinExistence type="predicted"/>
<dbReference type="AlphaFoldDB" id="A0A1C4W0E5"/>
<accession>A0A1C4W0E5</accession>
<organism evidence="1 2">
    <name type="scientific">Micromonospora matsumotoense</name>
    <dbReference type="NCBI Taxonomy" id="121616"/>
    <lineage>
        <taxon>Bacteria</taxon>
        <taxon>Bacillati</taxon>
        <taxon>Actinomycetota</taxon>
        <taxon>Actinomycetes</taxon>
        <taxon>Micromonosporales</taxon>
        <taxon>Micromonosporaceae</taxon>
        <taxon>Micromonospora</taxon>
    </lineage>
</organism>
<dbReference type="EMBL" id="FMCU01000003">
    <property type="protein sequence ID" value="SCE89704.1"/>
    <property type="molecule type" value="Genomic_DNA"/>
</dbReference>
<dbReference type="Proteomes" id="UP000198797">
    <property type="component" value="Unassembled WGS sequence"/>
</dbReference>
<keyword evidence="2" id="KW-1185">Reference proteome</keyword>
<evidence type="ECO:0000313" key="2">
    <source>
        <dbReference type="Proteomes" id="UP000198797"/>
    </source>
</evidence>